<protein>
    <submittedName>
        <fullName evidence="1">Triphosphoribosyl-dephospho-CoA protein</fullName>
    </submittedName>
</protein>
<dbReference type="STRING" id="1116472.MGMO_92c00120"/>
<dbReference type="RefSeq" id="WP_023495212.1">
    <property type="nucleotide sequence ID" value="NZ_AYLO01000088.1"/>
</dbReference>
<comment type="caution">
    <text evidence="1">The sequence shown here is derived from an EMBL/GenBank/DDBJ whole genome shotgun (WGS) entry which is preliminary data.</text>
</comment>
<reference evidence="1 2" key="1">
    <citation type="journal article" date="2013" name="Genome Announc.">
        <title>Draft Genome Sequence of the Methanotrophic Gammaproteobacterium Methyloglobulus morosus DSM 22980 Strain KoM1.</title>
        <authorList>
            <person name="Poehlein A."/>
            <person name="Deutzmann J.S."/>
            <person name="Daniel R."/>
            <person name="Simeonova D.D."/>
        </authorList>
    </citation>
    <scope>NUCLEOTIDE SEQUENCE [LARGE SCALE GENOMIC DNA]</scope>
    <source>
        <strain evidence="1 2">KoM1</strain>
    </source>
</reference>
<accession>V5BEK9</accession>
<dbReference type="Proteomes" id="UP000017842">
    <property type="component" value="Unassembled WGS sequence"/>
</dbReference>
<dbReference type="GO" id="GO:0046917">
    <property type="term" value="F:triphosphoribosyl-dephospho-CoA synthase activity"/>
    <property type="evidence" value="ECO:0007669"/>
    <property type="project" value="InterPro"/>
</dbReference>
<dbReference type="PANTHER" id="PTHR42280">
    <property type="entry name" value="CITG FAMILY PROTEIN"/>
    <property type="match status" value="1"/>
</dbReference>
<dbReference type="EMBL" id="AYLO01000088">
    <property type="protein sequence ID" value="ESS71710.1"/>
    <property type="molecule type" value="Genomic_DNA"/>
</dbReference>
<sequence length="286" mass="31450">MISKDKLVDLYRQACETELQAFKPGNVSVYAAGHGMSVDDFRVSAVVSAEPLCNTAYSLGEKIFNAVKATQEAVGCNTNLGILLLCAPIVQAASQINVDKSLKQAIEQVLATTTVSDADWVFKAIALASPGGLGKSDEQDVHDSATVTLAQAMQLAADKDRIALQYVSGYKDIFDFAVFRYNARLSQWRDRSWAAVFVYAELLGQYPDSHIERKHGTKYTEWVAARMRQFLEEFGQATDPTQSMQTLYCLDTEFKSNGVNPGTTADMTVATILTVLIEECLSQHKH</sequence>
<evidence type="ECO:0000313" key="1">
    <source>
        <dbReference type="EMBL" id="ESS71710.1"/>
    </source>
</evidence>
<gene>
    <name evidence="1" type="ORF">MGMO_92c00120</name>
</gene>
<keyword evidence="2" id="KW-1185">Reference proteome</keyword>
<dbReference type="Pfam" id="PF01874">
    <property type="entry name" value="CitG"/>
    <property type="match status" value="1"/>
</dbReference>
<dbReference type="PATRIC" id="fig|1116472.3.peg.2501"/>
<name>V5BEK9_9GAMM</name>
<proteinExistence type="predicted"/>
<dbReference type="OrthoDB" id="8525901at2"/>
<dbReference type="eggNOG" id="COG1767">
    <property type="taxonomic scope" value="Bacteria"/>
</dbReference>
<dbReference type="InterPro" id="IPR002736">
    <property type="entry name" value="CitG"/>
</dbReference>
<dbReference type="Gene3D" id="1.10.4200.10">
    <property type="entry name" value="Triphosphoribosyl-dephospho-CoA protein"/>
    <property type="match status" value="1"/>
</dbReference>
<organism evidence="1 2">
    <name type="scientific">Methyloglobulus morosus KoM1</name>
    <dbReference type="NCBI Taxonomy" id="1116472"/>
    <lineage>
        <taxon>Bacteria</taxon>
        <taxon>Pseudomonadati</taxon>
        <taxon>Pseudomonadota</taxon>
        <taxon>Gammaproteobacteria</taxon>
        <taxon>Methylococcales</taxon>
        <taxon>Methylococcaceae</taxon>
        <taxon>Methyloglobulus</taxon>
    </lineage>
</organism>
<dbReference type="PANTHER" id="PTHR42280:SF1">
    <property type="entry name" value="CITG FAMILY PROTEIN"/>
    <property type="match status" value="1"/>
</dbReference>
<evidence type="ECO:0000313" key="2">
    <source>
        <dbReference type="Proteomes" id="UP000017842"/>
    </source>
</evidence>
<dbReference type="AlphaFoldDB" id="V5BEK9"/>
<dbReference type="GO" id="GO:0005524">
    <property type="term" value="F:ATP binding"/>
    <property type="evidence" value="ECO:0007669"/>
    <property type="project" value="InterPro"/>
</dbReference>